<dbReference type="PANTHER" id="PTHR36302:SF1">
    <property type="entry name" value="COPPER CHAPERONE PCU(A)C"/>
    <property type="match status" value="1"/>
</dbReference>
<dbReference type="OrthoDB" id="9796962at2"/>
<dbReference type="InterPro" id="IPR058248">
    <property type="entry name" value="Lxx211020-like"/>
</dbReference>
<dbReference type="EMBL" id="CP041690">
    <property type="protein sequence ID" value="QEE22258.1"/>
    <property type="molecule type" value="Genomic_DNA"/>
</dbReference>
<dbReference type="Pfam" id="PF04314">
    <property type="entry name" value="PCuAC"/>
    <property type="match status" value="1"/>
</dbReference>
<dbReference type="Gene3D" id="2.60.40.1890">
    <property type="entry name" value="PCu(A)C copper chaperone"/>
    <property type="match status" value="1"/>
</dbReference>
<keyword evidence="3" id="KW-1185">Reference proteome</keyword>
<dbReference type="InterPro" id="IPR007410">
    <property type="entry name" value="LpqE-like"/>
</dbReference>
<evidence type="ECO:0000313" key="2">
    <source>
        <dbReference type="EMBL" id="QEE22258.1"/>
    </source>
</evidence>
<dbReference type="InterPro" id="IPR036182">
    <property type="entry name" value="PCuAC_sf"/>
</dbReference>
<dbReference type="Proteomes" id="UP000321062">
    <property type="component" value="Chromosome"/>
</dbReference>
<accession>A0A5B9DUY3</accession>
<feature type="region of interest" description="Disordered" evidence="1">
    <location>
        <begin position="1"/>
        <end position="26"/>
    </location>
</feature>
<evidence type="ECO:0000313" key="3">
    <source>
        <dbReference type="Proteomes" id="UP000321062"/>
    </source>
</evidence>
<dbReference type="KEGG" id="yti:FNA67_19765"/>
<proteinExistence type="predicted"/>
<organism evidence="2 3">
    <name type="scientific">Paradevosia tibetensis</name>
    <dbReference type="NCBI Taxonomy" id="1447062"/>
    <lineage>
        <taxon>Bacteria</taxon>
        <taxon>Pseudomonadati</taxon>
        <taxon>Pseudomonadota</taxon>
        <taxon>Alphaproteobacteria</taxon>
        <taxon>Hyphomicrobiales</taxon>
        <taxon>Devosiaceae</taxon>
        <taxon>Paradevosia</taxon>
    </lineage>
</organism>
<name>A0A5B9DUY3_9HYPH</name>
<dbReference type="AlphaFoldDB" id="A0A5B9DUY3"/>
<dbReference type="PANTHER" id="PTHR36302">
    <property type="entry name" value="BLR7088 PROTEIN"/>
    <property type="match status" value="1"/>
</dbReference>
<sequence>MAWLSPMARTSRPMSWPTGPSRCSAPRTSMATVARMRPAMPAALASTSTCRRRPPVQSRRSWRLPASATTLPRLAPPGRFSVPPTVLGARHSPDSSGLTTSFKTQGIVEMNKLSLGAAMGVSFLISAAGIAQAHDHAQRVGGSAMVMAQADAGDNKVAGMDMAAPVKLGDLEISGPFARATLPNQPVAGGYVTITNNGSAADRLVSVTSPAAAMVQIHEMAMEGDVMKMRELPDGLEIPAGQSVTLSPGGLHLMFMKLNGPFEQGSKVPVTLTFEKAGSVEVELPVMPANAEAPAGHDQMKM</sequence>
<gene>
    <name evidence="2" type="ORF">FNA67_19765</name>
</gene>
<dbReference type="SUPFAM" id="SSF110087">
    <property type="entry name" value="DR1885-like metal-binding protein"/>
    <property type="match status" value="1"/>
</dbReference>
<evidence type="ECO:0000256" key="1">
    <source>
        <dbReference type="SAM" id="MobiDB-lite"/>
    </source>
</evidence>
<protein>
    <submittedName>
        <fullName evidence="2">Copper chaperone PCu(A)C</fullName>
    </submittedName>
</protein>
<reference evidence="2 3" key="1">
    <citation type="journal article" date="2015" name="Int. J. Syst. Evol. Microbiol.">
        <title>Youhaiella tibetensis gen. nov., sp. nov., isolated from subsurface sediment.</title>
        <authorList>
            <person name="Wang Y.X."/>
            <person name="Huang F.Q."/>
            <person name="Nogi Y."/>
            <person name="Pang S.J."/>
            <person name="Wang P.K."/>
            <person name="Lv J."/>
        </authorList>
    </citation>
    <scope>NUCLEOTIDE SEQUENCE [LARGE SCALE GENOMIC DNA]</scope>
    <source>
        <strain evidence="3">fig4</strain>
    </source>
</reference>